<evidence type="ECO:0000313" key="4">
    <source>
        <dbReference type="Proteomes" id="UP000002051"/>
    </source>
</evidence>
<name>A0A072ULG6_MEDTR</name>
<reference evidence="2 4" key="2">
    <citation type="journal article" date="2014" name="BMC Genomics">
        <title>An improved genome release (version Mt4.0) for the model legume Medicago truncatula.</title>
        <authorList>
            <person name="Tang H."/>
            <person name="Krishnakumar V."/>
            <person name="Bidwell S."/>
            <person name="Rosen B."/>
            <person name="Chan A."/>
            <person name="Zhou S."/>
            <person name="Gentzbittel L."/>
            <person name="Childs K.L."/>
            <person name="Yandell M."/>
            <person name="Gundlach H."/>
            <person name="Mayer K.F."/>
            <person name="Schwartz D.C."/>
            <person name="Town C.D."/>
        </authorList>
    </citation>
    <scope>GENOME REANNOTATION</scope>
    <source>
        <strain evidence="2">A17</strain>
        <strain evidence="3 4">cv. Jemalong A17</strain>
    </source>
</reference>
<gene>
    <name evidence="2" type="ordered locus">MTR_4g054865</name>
</gene>
<keyword evidence="1" id="KW-0472">Membrane</keyword>
<evidence type="ECO:0000313" key="2">
    <source>
        <dbReference type="EMBL" id="KEH29888.1"/>
    </source>
</evidence>
<reference evidence="2 4" key="1">
    <citation type="journal article" date="2011" name="Nature">
        <title>The Medicago genome provides insight into the evolution of rhizobial symbioses.</title>
        <authorList>
            <person name="Young N.D."/>
            <person name="Debelle F."/>
            <person name="Oldroyd G.E."/>
            <person name="Geurts R."/>
            <person name="Cannon S.B."/>
            <person name="Udvardi M.K."/>
            <person name="Benedito V.A."/>
            <person name="Mayer K.F."/>
            <person name="Gouzy J."/>
            <person name="Schoof H."/>
            <person name="Van de Peer Y."/>
            <person name="Proost S."/>
            <person name="Cook D.R."/>
            <person name="Meyers B.C."/>
            <person name="Spannagl M."/>
            <person name="Cheung F."/>
            <person name="De Mita S."/>
            <person name="Krishnakumar V."/>
            <person name="Gundlach H."/>
            <person name="Zhou S."/>
            <person name="Mudge J."/>
            <person name="Bharti A.K."/>
            <person name="Murray J.D."/>
            <person name="Naoumkina M.A."/>
            <person name="Rosen B."/>
            <person name="Silverstein K.A."/>
            <person name="Tang H."/>
            <person name="Rombauts S."/>
            <person name="Zhao P.X."/>
            <person name="Zhou P."/>
            <person name="Barbe V."/>
            <person name="Bardou P."/>
            <person name="Bechner M."/>
            <person name="Bellec A."/>
            <person name="Berger A."/>
            <person name="Berges H."/>
            <person name="Bidwell S."/>
            <person name="Bisseling T."/>
            <person name="Choisne N."/>
            <person name="Couloux A."/>
            <person name="Denny R."/>
            <person name="Deshpande S."/>
            <person name="Dai X."/>
            <person name="Doyle J.J."/>
            <person name="Dudez A.M."/>
            <person name="Farmer A.D."/>
            <person name="Fouteau S."/>
            <person name="Franken C."/>
            <person name="Gibelin C."/>
            <person name="Gish J."/>
            <person name="Goldstein S."/>
            <person name="Gonzalez A.J."/>
            <person name="Green P.J."/>
            <person name="Hallab A."/>
            <person name="Hartog M."/>
            <person name="Hua A."/>
            <person name="Humphray S.J."/>
            <person name="Jeong D.H."/>
            <person name="Jing Y."/>
            <person name="Jocker A."/>
            <person name="Kenton S.M."/>
            <person name="Kim D.J."/>
            <person name="Klee K."/>
            <person name="Lai H."/>
            <person name="Lang C."/>
            <person name="Lin S."/>
            <person name="Macmil S.L."/>
            <person name="Magdelenat G."/>
            <person name="Matthews L."/>
            <person name="McCorrison J."/>
            <person name="Monaghan E.L."/>
            <person name="Mun J.H."/>
            <person name="Najar F.Z."/>
            <person name="Nicholson C."/>
            <person name="Noirot C."/>
            <person name="O'Bleness M."/>
            <person name="Paule C.R."/>
            <person name="Poulain J."/>
            <person name="Prion F."/>
            <person name="Qin B."/>
            <person name="Qu C."/>
            <person name="Retzel E.F."/>
            <person name="Riddle C."/>
            <person name="Sallet E."/>
            <person name="Samain S."/>
            <person name="Samson N."/>
            <person name="Sanders I."/>
            <person name="Saurat O."/>
            <person name="Scarpelli C."/>
            <person name="Schiex T."/>
            <person name="Segurens B."/>
            <person name="Severin A.J."/>
            <person name="Sherrier D.J."/>
            <person name="Shi R."/>
            <person name="Sims S."/>
            <person name="Singer S.R."/>
            <person name="Sinharoy S."/>
            <person name="Sterck L."/>
            <person name="Viollet A."/>
            <person name="Wang B.B."/>
            <person name="Wang K."/>
            <person name="Wang M."/>
            <person name="Wang X."/>
            <person name="Warfsmann J."/>
            <person name="Weissenbach J."/>
            <person name="White D.D."/>
            <person name="White J.D."/>
            <person name="Wiley G.B."/>
            <person name="Wincker P."/>
            <person name="Xing Y."/>
            <person name="Yang L."/>
            <person name="Yao Z."/>
            <person name="Ying F."/>
            <person name="Zhai J."/>
            <person name="Zhou L."/>
            <person name="Zuber A."/>
            <person name="Denarie J."/>
            <person name="Dixon R.A."/>
            <person name="May G.D."/>
            <person name="Schwartz D.C."/>
            <person name="Rogers J."/>
            <person name="Quetier F."/>
            <person name="Town C.D."/>
            <person name="Roe B.A."/>
        </authorList>
    </citation>
    <scope>NUCLEOTIDE SEQUENCE [LARGE SCALE GENOMIC DNA]</scope>
    <source>
        <strain evidence="2">A17</strain>
        <strain evidence="3 4">cv. Jemalong A17</strain>
    </source>
</reference>
<reference evidence="3" key="3">
    <citation type="submission" date="2015-04" db="UniProtKB">
        <authorList>
            <consortium name="EnsemblPlants"/>
        </authorList>
    </citation>
    <scope>IDENTIFICATION</scope>
    <source>
        <strain evidence="3">cv. Jemalong A17</strain>
    </source>
</reference>
<protein>
    <submittedName>
        <fullName evidence="2">Transmembrane protein, putative</fullName>
    </submittedName>
</protein>
<feature type="transmembrane region" description="Helical" evidence="1">
    <location>
        <begin position="21"/>
        <end position="43"/>
    </location>
</feature>
<keyword evidence="1" id="KW-1133">Transmembrane helix</keyword>
<evidence type="ECO:0000313" key="3">
    <source>
        <dbReference type="EnsemblPlants" id="KEH29888"/>
    </source>
</evidence>
<sequence>MGGAMGTTTSRLEQPHKQERQLIFSCGPFLFRFQHISFVLIFVKSDWMLPAFQNRLPSLGVNGFEESTHS</sequence>
<dbReference type="AlphaFoldDB" id="A0A072ULG6"/>
<dbReference type="EnsemblPlants" id="KEH29888">
    <property type="protein sequence ID" value="KEH29888"/>
    <property type="gene ID" value="MTR_4g054865"/>
</dbReference>
<evidence type="ECO:0000256" key="1">
    <source>
        <dbReference type="SAM" id="Phobius"/>
    </source>
</evidence>
<dbReference type="Proteomes" id="UP000002051">
    <property type="component" value="Chromosome 4"/>
</dbReference>
<organism evidence="2 4">
    <name type="scientific">Medicago truncatula</name>
    <name type="common">Barrel medic</name>
    <name type="synonym">Medicago tribuloides</name>
    <dbReference type="NCBI Taxonomy" id="3880"/>
    <lineage>
        <taxon>Eukaryota</taxon>
        <taxon>Viridiplantae</taxon>
        <taxon>Streptophyta</taxon>
        <taxon>Embryophyta</taxon>
        <taxon>Tracheophyta</taxon>
        <taxon>Spermatophyta</taxon>
        <taxon>Magnoliopsida</taxon>
        <taxon>eudicotyledons</taxon>
        <taxon>Gunneridae</taxon>
        <taxon>Pentapetalae</taxon>
        <taxon>rosids</taxon>
        <taxon>fabids</taxon>
        <taxon>Fabales</taxon>
        <taxon>Fabaceae</taxon>
        <taxon>Papilionoideae</taxon>
        <taxon>50 kb inversion clade</taxon>
        <taxon>NPAAA clade</taxon>
        <taxon>Hologalegina</taxon>
        <taxon>IRL clade</taxon>
        <taxon>Trifolieae</taxon>
        <taxon>Medicago</taxon>
    </lineage>
</organism>
<dbReference type="EMBL" id="CM001220">
    <property type="protein sequence ID" value="KEH29888.1"/>
    <property type="molecule type" value="Genomic_DNA"/>
</dbReference>
<keyword evidence="4" id="KW-1185">Reference proteome</keyword>
<proteinExistence type="predicted"/>
<accession>A0A072ULG6</accession>
<keyword evidence="1 2" id="KW-0812">Transmembrane</keyword>
<dbReference type="HOGENOM" id="CLU_2761604_0_0_1"/>